<dbReference type="AlphaFoldDB" id="A0A4P6YFY6"/>
<dbReference type="SUPFAM" id="SSF143011">
    <property type="entry name" value="RelE-like"/>
    <property type="match status" value="1"/>
</dbReference>
<dbReference type="KEGG" id="fnk:E1750_13185"/>
<gene>
    <name evidence="2" type="ORF">E1750_13185</name>
</gene>
<name>A0A4P6YFY6_9FLAO</name>
<dbReference type="OrthoDB" id="595476at2"/>
<keyword evidence="1" id="KW-1277">Toxin-antitoxin system</keyword>
<reference evidence="3" key="1">
    <citation type="submission" date="2019-03" db="EMBL/GenBank/DDBJ databases">
        <title>Flavobacterium sp.</title>
        <authorList>
            <person name="Kim H."/>
        </authorList>
    </citation>
    <scope>NUCLEOTIDE SEQUENCE [LARGE SCALE GENOMIC DNA]</scope>
    <source>
        <strain evidence="3">GS13</strain>
    </source>
</reference>
<accession>A0A4P6YFY6</accession>
<sequence>MVYKIIVSPRAQNEIVKAIDFYALHSFDAPNNFILQLQKGYRILAINPFFRVQYKNVRSLNLKNFPYSLYYTIDENQNTVRVLSCFHNKRNPKKRP</sequence>
<dbReference type="RefSeq" id="WP_133277233.1">
    <property type="nucleotide sequence ID" value="NZ_CP037933.1"/>
</dbReference>
<organism evidence="2 3">
    <name type="scientific">Flavobacterium nackdongense</name>
    <dbReference type="NCBI Taxonomy" id="2547394"/>
    <lineage>
        <taxon>Bacteria</taxon>
        <taxon>Pseudomonadati</taxon>
        <taxon>Bacteroidota</taxon>
        <taxon>Flavobacteriia</taxon>
        <taxon>Flavobacteriales</taxon>
        <taxon>Flavobacteriaceae</taxon>
        <taxon>Flavobacterium</taxon>
    </lineage>
</organism>
<dbReference type="InterPro" id="IPR007712">
    <property type="entry name" value="RelE/ParE_toxin"/>
</dbReference>
<dbReference type="Pfam" id="PF05016">
    <property type="entry name" value="ParE_toxin"/>
    <property type="match status" value="1"/>
</dbReference>
<evidence type="ECO:0000313" key="3">
    <source>
        <dbReference type="Proteomes" id="UP000291124"/>
    </source>
</evidence>
<keyword evidence="3" id="KW-1185">Reference proteome</keyword>
<dbReference type="Gene3D" id="3.30.2310.20">
    <property type="entry name" value="RelE-like"/>
    <property type="match status" value="1"/>
</dbReference>
<dbReference type="Proteomes" id="UP000291124">
    <property type="component" value="Chromosome"/>
</dbReference>
<dbReference type="EMBL" id="CP037933">
    <property type="protein sequence ID" value="QBN19717.1"/>
    <property type="molecule type" value="Genomic_DNA"/>
</dbReference>
<evidence type="ECO:0000256" key="1">
    <source>
        <dbReference type="ARBA" id="ARBA00022649"/>
    </source>
</evidence>
<proteinExistence type="predicted"/>
<protein>
    <submittedName>
        <fullName evidence="2">Type II toxin-antitoxin system RelE/ParE family toxin</fullName>
    </submittedName>
</protein>
<evidence type="ECO:0000313" key="2">
    <source>
        <dbReference type="EMBL" id="QBN19717.1"/>
    </source>
</evidence>
<dbReference type="InterPro" id="IPR035093">
    <property type="entry name" value="RelE/ParE_toxin_dom_sf"/>
</dbReference>